<keyword evidence="2" id="KW-0805">Transcription regulation</keyword>
<comment type="caution">
    <text evidence="6">The sequence shown here is derived from an EMBL/GenBank/DDBJ whole genome shotgun (WGS) entry which is preliminary data.</text>
</comment>
<dbReference type="PANTHER" id="PTHR44591">
    <property type="entry name" value="STRESS RESPONSE REGULATOR PROTEIN 1"/>
    <property type="match status" value="1"/>
</dbReference>
<dbReference type="Proteomes" id="UP000311605">
    <property type="component" value="Unassembled WGS sequence"/>
</dbReference>
<protein>
    <submittedName>
        <fullName evidence="6">Response regulator</fullName>
    </submittedName>
</protein>
<dbReference type="SUPFAM" id="SSF52172">
    <property type="entry name" value="CheY-like"/>
    <property type="match status" value="1"/>
</dbReference>
<dbReference type="Pfam" id="PF00072">
    <property type="entry name" value="Response_reg"/>
    <property type="match status" value="1"/>
</dbReference>
<organism evidence="6 7">
    <name type="scientific">Aliirhizobium smilacinae</name>
    <dbReference type="NCBI Taxonomy" id="1395944"/>
    <lineage>
        <taxon>Bacteria</taxon>
        <taxon>Pseudomonadati</taxon>
        <taxon>Pseudomonadota</taxon>
        <taxon>Alphaproteobacteria</taxon>
        <taxon>Hyphomicrobiales</taxon>
        <taxon>Rhizobiaceae</taxon>
        <taxon>Aliirhizobium</taxon>
    </lineage>
</organism>
<proteinExistence type="predicted"/>
<keyword evidence="3" id="KW-0804">Transcription</keyword>
<sequence length="165" mass="19151">MLDFIYGYKIRDTTRPGSSVRYQTKGYRERKTVYLISILYVQRFDLPDKLILLLEDQPLISLDIEEALAEKGMSNFVTLRSRKDALNWLDESAPDFVLLDLYLDDGDSQPVLARLQQGHIPFMIYTGSEKPPEWDENLFEGSEWMSKPGDPDIMVDRIRTRLASI</sequence>
<dbReference type="PROSITE" id="PS50110">
    <property type="entry name" value="RESPONSE_REGULATORY"/>
    <property type="match status" value="1"/>
</dbReference>
<dbReference type="InterPro" id="IPR050595">
    <property type="entry name" value="Bact_response_regulator"/>
</dbReference>
<dbReference type="PANTHER" id="PTHR44591:SF3">
    <property type="entry name" value="RESPONSE REGULATORY DOMAIN-CONTAINING PROTEIN"/>
    <property type="match status" value="1"/>
</dbReference>
<dbReference type="InterPro" id="IPR011006">
    <property type="entry name" value="CheY-like_superfamily"/>
</dbReference>
<dbReference type="GO" id="GO:0000160">
    <property type="term" value="P:phosphorelay signal transduction system"/>
    <property type="evidence" value="ECO:0007669"/>
    <property type="project" value="InterPro"/>
</dbReference>
<feature type="domain" description="Response regulatory" evidence="5">
    <location>
        <begin position="50"/>
        <end position="162"/>
    </location>
</feature>
<dbReference type="OrthoDB" id="7950403at2"/>
<name>A0A5C4XFN8_9HYPH</name>
<dbReference type="InterPro" id="IPR001789">
    <property type="entry name" value="Sig_transdc_resp-reg_receiver"/>
</dbReference>
<feature type="modified residue" description="4-aspartylphosphate" evidence="4">
    <location>
        <position position="100"/>
    </location>
</feature>
<keyword evidence="7" id="KW-1185">Reference proteome</keyword>
<dbReference type="SMART" id="SM00448">
    <property type="entry name" value="REC"/>
    <property type="match status" value="1"/>
</dbReference>
<evidence type="ECO:0000256" key="3">
    <source>
        <dbReference type="ARBA" id="ARBA00023163"/>
    </source>
</evidence>
<gene>
    <name evidence="6" type="ORF">FHP24_19745</name>
</gene>
<evidence type="ECO:0000313" key="6">
    <source>
        <dbReference type="EMBL" id="TNM62313.1"/>
    </source>
</evidence>
<keyword evidence="1 4" id="KW-0597">Phosphoprotein</keyword>
<evidence type="ECO:0000313" key="7">
    <source>
        <dbReference type="Proteomes" id="UP000311605"/>
    </source>
</evidence>
<dbReference type="AlphaFoldDB" id="A0A5C4XFN8"/>
<accession>A0A5C4XFN8</accession>
<dbReference type="Gene3D" id="3.40.50.2300">
    <property type="match status" value="1"/>
</dbReference>
<evidence type="ECO:0000259" key="5">
    <source>
        <dbReference type="PROSITE" id="PS50110"/>
    </source>
</evidence>
<dbReference type="EMBL" id="VDMN01000004">
    <property type="protein sequence ID" value="TNM62313.1"/>
    <property type="molecule type" value="Genomic_DNA"/>
</dbReference>
<evidence type="ECO:0000256" key="2">
    <source>
        <dbReference type="ARBA" id="ARBA00023015"/>
    </source>
</evidence>
<evidence type="ECO:0000256" key="4">
    <source>
        <dbReference type="PROSITE-ProRule" id="PRU00169"/>
    </source>
</evidence>
<evidence type="ECO:0000256" key="1">
    <source>
        <dbReference type="ARBA" id="ARBA00022553"/>
    </source>
</evidence>
<reference evidence="6 7" key="1">
    <citation type="submission" date="2019-06" db="EMBL/GenBank/DDBJ databases">
        <title>The draft genome of Rhizobium smilacinae PTYR-5.</title>
        <authorList>
            <person name="Liu L."/>
            <person name="Li L."/>
            <person name="Zhang X."/>
        </authorList>
    </citation>
    <scope>NUCLEOTIDE SEQUENCE [LARGE SCALE GENOMIC DNA]</scope>
    <source>
        <strain evidence="6 7">PTYR-5</strain>
    </source>
</reference>